<evidence type="ECO:0000259" key="9">
    <source>
        <dbReference type="PROSITE" id="PS51178"/>
    </source>
</evidence>
<comment type="catalytic activity">
    <reaction evidence="6">
        <text>Preferential cleavage: (Ac)2-L-Lys-D-Ala-|-D-Ala. Also transpeptidation of peptidyl-alanyl moieties that are N-acyl substituents of D-alanine.</text>
        <dbReference type="EC" id="3.4.16.4"/>
    </reaction>
</comment>
<comment type="pathway">
    <text evidence="2">Cell wall biogenesis; peptidoglycan biosynthesis.</text>
</comment>
<evidence type="ECO:0000256" key="3">
    <source>
        <dbReference type="ARBA" id="ARBA00007171"/>
    </source>
</evidence>
<evidence type="ECO:0000313" key="10">
    <source>
        <dbReference type="EMBL" id="PKG26843.1"/>
    </source>
</evidence>
<dbReference type="GO" id="GO:0005886">
    <property type="term" value="C:plasma membrane"/>
    <property type="evidence" value="ECO:0007669"/>
    <property type="project" value="TreeGrafter"/>
</dbReference>
<evidence type="ECO:0000256" key="1">
    <source>
        <dbReference type="ARBA" id="ARBA00004370"/>
    </source>
</evidence>
<dbReference type="InterPro" id="IPR050515">
    <property type="entry name" value="Beta-lactam/transpept"/>
</dbReference>
<feature type="transmembrane region" description="Helical" evidence="8">
    <location>
        <begin position="12"/>
        <end position="31"/>
    </location>
</feature>
<dbReference type="InterPro" id="IPR005543">
    <property type="entry name" value="PASTA_dom"/>
</dbReference>
<dbReference type="EC" id="3.4.16.4" evidence="4"/>
<sequence>MNKKQPNINVGAAILFIIFGLLFFVLLFRFISIQVTGEAGGQALAAKAKQLYEGQNVIEAKRGTIYDRNGEVIAEDASSYTLVAVLSDKMTTDEEHPRHVVDPEKTAKELAAFIDMEESEIYKRLTVGGDPFQVEFGNAGRNLSIQTKKEIEDLKLPGIIFQQDTNRFYPNGVFASHLIGYVDKAKNKDGKVVTQGMMGLEKSLNELLTGTNGSFAFESDLWGYLLPNGEEVIKPAQNGNDVYLTIDKKIQIFLEDAMSKVDEEYNPEQMIAIVADPKTGDILGMSQRPTFHPKTKEGIDQTWRNLAIEDSFEPGSTMKIFTLAAAIEEGVFQPNAQFESGTYKVTEKSPVVRDHNGGKGWGTISYLEGIQRSSNVAIAKMVKEQLGYETFREYLTEFGFDRLTGIDLPNETNGKIVYDWPLEKATTGFGQGTAITPIQQIQAATAVAHDGKMKKPHVIKEIVNPDNEEIVQKTETEITGEPISKDTAKEVRDILETVVSSENGTGFNRYNIEGYEVAGKTGTAQIPKNGGGYLTGHSNYVFSFLGMAPADDPELIVYVAVQQPDIDASTNGAQPVAEIFNPVMKNSLSYLNIEPTDYAKLQVNETPNVSGMSVETAKQKLEEKGLKPIVIGDGKKVVEQVPGDTFNMMEGERVVIKTDGKLSVPDLTGWSLRDVMKFVKISNLKLNTVGNGYVVEQNLSPGSNLSDGDYLIVDLQPAHRESELDGEELTPEGEEDKENKEVTD</sequence>
<dbReference type="Proteomes" id="UP000233343">
    <property type="component" value="Unassembled WGS sequence"/>
</dbReference>
<proteinExistence type="inferred from homology"/>
<evidence type="ECO:0000256" key="8">
    <source>
        <dbReference type="SAM" id="Phobius"/>
    </source>
</evidence>
<accession>A0A2N0ZBE6</accession>
<evidence type="ECO:0000313" key="11">
    <source>
        <dbReference type="Proteomes" id="UP000233343"/>
    </source>
</evidence>
<dbReference type="AlphaFoldDB" id="A0A2N0ZBE6"/>
<dbReference type="SUPFAM" id="SSF54184">
    <property type="entry name" value="Penicillin-binding protein 2x (pbp-2x), c-terminal domain"/>
    <property type="match status" value="2"/>
</dbReference>
<reference evidence="10 11" key="1">
    <citation type="journal article" date="2010" name="Int. J. Syst. Evol. Microbiol.">
        <title>Bacillus horneckiae sp. nov., isolated from a spacecraft-assembly clean room.</title>
        <authorList>
            <person name="Vaishampayan P."/>
            <person name="Probst A."/>
            <person name="Krishnamurthi S."/>
            <person name="Ghosh S."/>
            <person name="Osman S."/>
            <person name="McDowall A."/>
            <person name="Ruckmani A."/>
            <person name="Mayilraj S."/>
            <person name="Venkateswaran K."/>
        </authorList>
    </citation>
    <scope>NUCLEOTIDE SEQUENCE [LARGE SCALE GENOMIC DNA]</scope>
    <source>
        <strain evidence="11">1PO1SC</strain>
    </source>
</reference>
<dbReference type="Gene3D" id="2.20.70.70">
    <property type="match status" value="1"/>
</dbReference>
<dbReference type="SUPFAM" id="SSF56601">
    <property type="entry name" value="beta-lactamase/transpeptidase-like"/>
    <property type="match status" value="1"/>
</dbReference>
<evidence type="ECO:0000256" key="7">
    <source>
        <dbReference type="SAM" id="MobiDB-lite"/>
    </source>
</evidence>
<keyword evidence="8" id="KW-0812">Transmembrane</keyword>
<keyword evidence="8" id="KW-1133">Transmembrane helix</keyword>
<dbReference type="Pfam" id="PF00905">
    <property type="entry name" value="Transpeptidase"/>
    <property type="match status" value="1"/>
</dbReference>
<dbReference type="GO" id="GO:0008658">
    <property type="term" value="F:penicillin binding"/>
    <property type="evidence" value="ECO:0007669"/>
    <property type="project" value="InterPro"/>
</dbReference>
<dbReference type="Gene3D" id="3.90.1310.10">
    <property type="entry name" value="Penicillin-binding protein 2a (Domain 2)"/>
    <property type="match status" value="1"/>
</dbReference>
<dbReference type="InterPro" id="IPR012338">
    <property type="entry name" value="Beta-lactam/transpept-like"/>
</dbReference>
<dbReference type="InterPro" id="IPR005311">
    <property type="entry name" value="PBP_dimer"/>
</dbReference>
<dbReference type="InterPro" id="IPR036138">
    <property type="entry name" value="PBP_dimer_sf"/>
</dbReference>
<feature type="domain" description="PASTA" evidence="9">
    <location>
        <begin position="658"/>
        <end position="717"/>
    </location>
</feature>
<evidence type="ECO:0000256" key="4">
    <source>
        <dbReference type="ARBA" id="ARBA00012448"/>
    </source>
</evidence>
<dbReference type="InterPro" id="IPR001460">
    <property type="entry name" value="PCN-bd_Tpept"/>
</dbReference>
<keyword evidence="5 8" id="KW-0472">Membrane</keyword>
<dbReference type="GO" id="GO:0071555">
    <property type="term" value="P:cell wall organization"/>
    <property type="evidence" value="ECO:0007669"/>
    <property type="project" value="TreeGrafter"/>
</dbReference>
<dbReference type="GO" id="GO:0009252">
    <property type="term" value="P:peptidoglycan biosynthetic process"/>
    <property type="evidence" value="ECO:0007669"/>
    <property type="project" value="UniProtKB-UniPathway"/>
</dbReference>
<gene>
    <name evidence="10" type="ORF">CWS20_21890</name>
</gene>
<dbReference type="CDD" id="cd06575">
    <property type="entry name" value="PASTA_Pbp2x-like_2"/>
    <property type="match status" value="1"/>
</dbReference>
<dbReference type="Gene3D" id="3.40.710.10">
    <property type="entry name" value="DD-peptidase/beta-lactamase superfamily"/>
    <property type="match status" value="1"/>
</dbReference>
<evidence type="ECO:0000256" key="6">
    <source>
        <dbReference type="ARBA" id="ARBA00034000"/>
    </source>
</evidence>
<name>A0A2N0ZBE6_9BACI</name>
<feature type="compositionally biased region" description="Acidic residues" evidence="7">
    <location>
        <begin position="724"/>
        <end position="736"/>
    </location>
</feature>
<dbReference type="PANTHER" id="PTHR30627:SF26">
    <property type="entry name" value="PENICILLIN-BINDING PROTEIN 2B"/>
    <property type="match status" value="1"/>
</dbReference>
<dbReference type="PANTHER" id="PTHR30627">
    <property type="entry name" value="PEPTIDOGLYCAN D,D-TRANSPEPTIDASE"/>
    <property type="match status" value="1"/>
</dbReference>
<dbReference type="RefSeq" id="WP_066196937.1">
    <property type="nucleotide sequence ID" value="NZ_JARMMB010000037.1"/>
</dbReference>
<comment type="caution">
    <text evidence="10">The sequence shown here is derived from an EMBL/GenBank/DDBJ whole genome shotgun (WGS) entry which is preliminary data.</text>
</comment>
<keyword evidence="11" id="KW-1185">Reference proteome</keyword>
<dbReference type="EMBL" id="PISD01000055">
    <property type="protein sequence ID" value="PKG26843.1"/>
    <property type="molecule type" value="Genomic_DNA"/>
</dbReference>
<organism evidence="10 11">
    <name type="scientific">Cytobacillus horneckiae</name>
    <dbReference type="NCBI Taxonomy" id="549687"/>
    <lineage>
        <taxon>Bacteria</taxon>
        <taxon>Bacillati</taxon>
        <taxon>Bacillota</taxon>
        <taxon>Bacilli</taxon>
        <taxon>Bacillales</taxon>
        <taxon>Bacillaceae</taxon>
        <taxon>Cytobacillus</taxon>
    </lineage>
</organism>
<comment type="similarity">
    <text evidence="3">Belongs to the transpeptidase family.</text>
</comment>
<dbReference type="PROSITE" id="PS51178">
    <property type="entry name" value="PASTA"/>
    <property type="match status" value="2"/>
</dbReference>
<feature type="domain" description="PASTA" evidence="9">
    <location>
        <begin position="600"/>
        <end position="652"/>
    </location>
</feature>
<dbReference type="Gene3D" id="3.30.70.2110">
    <property type="match status" value="1"/>
</dbReference>
<comment type="subcellular location">
    <subcellularLocation>
        <location evidence="1">Membrane</location>
    </subcellularLocation>
</comment>
<feature type="region of interest" description="Disordered" evidence="7">
    <location>
        <begin position="716"/>
        <end position="744"/>
    </location>
</feature>
<dbReference type="GO" id="GO:0009002">
    <property type="term" value="F:serine-type D-Ala-D-Ala carboxypeptidase activity"/>
    <property type="evidence" value="ECO:0007669"/>
    <property type="project" value="UniProtKB-EC"/>
</dbReference>
<dbReference type="SUPFAM" id="SSF56519">
    <property type="entry name" value="Penicillin binding protein dimerisation domain"/>
    <property type="match status" value="1"/>
</dbReference>
<dbReference type="SMART" id="SM00740">
    <property type="entry name" value="PASTA"/>
    <property type="match status" value="2"/>
</dbReference>
<evidence type="ECO:0000256" key="2">
    <source>
        <dbReference type="ARBA" id="ARBA00004752"/>
    </source>
</evidence>
<dbReference type="CDD" id="cd06576">
    <property type="entry name" value="PASTA_Pbp2x-like_1"/>
    <property type="match status" value="1"/>
</dbReference>
<dbReference type="Pfam" id="PF03717">
    <property type="entry name" value="PBP_dimer"/>
    <property type="match status" value="1"/>
</dbReference>
<protein>
    <recommendedName>
        <fullName evidence="4">serine-type D-Ala-D-Ala carboxypeptidase</fullName>
        <ecNumber evidence="4">3.4.16.4</ecNumber>
    </recommendedName>
</protein>
<dbReference type="FunFam" id="3.40.710.10:FF:000026">
    <property type="entry name" value="Penicillin-binding protein 1"/>
    <property type="match status" value="1"/>
</dbReference>
<dbReference type="UniPathway" id="UPA00219"/>
<dbReference type="Pfam" id="PF03793">
    <property type="entry name" value="PASTA"/>
    <property type="match status" value="2"/>
</dbReference>
<evidence type="ECO:0000256" key="5">
    <source>
        <dbReference type="ARBA" id="ARBA00023136"/>
    </source>
</evidence>